<reference evidence="2" key="1">
    <citation type="submission" date="2017-07" db="EMBL/GenBank/DDBJ databases">
        <title>Taro Niue Genome Assembly and Annotation.</title>
        <authorList>
            <person name="Atibalentja N."/>
            <person name="Keating K."/>
            <person name="Fields C.J."/>
        </authorList>
    </citation>
    <scope>NUCLEOTIDE SEQUENCE</scope>
    <source>
        <strain evidence="2">Niue_2</strain>
        <tissue evidence="2">Leaf</tissue>
    </source>
</reference>
<dbReference type="PANTHER" id="PTHR45669:SF30">
    <property type="entry name" value="OS04G0641300 PROTEIN"/>
    <property type="match status" value="1"/>
</dbReference>
<dbReference type="OrthoDB" id="423313at2759"/>
<sequence>MRPVLSSPCDIPPPPLSPVDTGPLLLEPYSLHLQYLGLTSDLAVSGSNTSNRQSSPIFPQTLDTSFPLPICETPKPSTPSSSPLSAIPRLSAVLPGPLPPLASPSPSARASAATGVAASEEEGDEEVSSPTSSLTTCSSSCICNPFLSFAPIVEVQADPLLHFALAIHCVELKRKVSGVPFDSVIDTLISRFLYAFISADGDGGEGDAFISDFDPDIISSFRKAFEELSMEHPFQLTTIAAVSGIGGNRLPRVFADGRYLGGAEEVWQMHDTRDLWEALEGYEVLVGGKDASCQACGNVRFVPCETYSGSCKVYVEEVEVEEEEPDGEEDMDSGGLRRCPNYNENGLV</sequence>
<dbReference type="AlphaFoldDB" id="A0A843X073"/>
<dbReference type="Proteomes" id="UP000652761">
    <property type="component" value="Unassembled WGS sequence"/>
</dbReference>
<proteinExistence type="predicted"/>
<name>A0A843X073_COLES</name>
<feature type="compositionally biased region" description="Acidic residues" evidence="1">
    <location>
        <begin position="321"/>
        <end position="332"/>
    </location>
</feature>
<gene>
    <name evidence="2" type="ORF">Taro_045417</name>
</gene>
<accession>A0A843X073</accession>
<feature type="region of interest" description="Disordered" evidence="1">
    <location>
        <begin position="321"/>
        <end position="348"/>
    </location>
</feature>
<feature type="compositionally biased region" description="Low complexity" evidence="1">
    <location>
        <begin position="104"/>
        <end position="118"/>
    </location>
</feature>
<feature type="region of interest" description="Disordered" evidence="1">
    <location>
        <begin position="103"/>
        <end position="132"/>
    </location>
</feature>
<comment type="caution">
    <text evidence="2">The sequence shown here is derived from an EMBL/GenBank/DDBJ whole genome shotgun (WGS) entry which is preliminary data.</text>
</comment>
<evidence type="ECO:0000313" key="3">
    <source>
        <dbReference type="Proteomes" id="UP000652761"/>
    </source>
</evidence>
<dbReference type="Pfam" id="PF23733">
    <property type="entry name" value="GRXCR1-2_C"/>
    <property type="match status" value="1"/>
</dbReference>
<organism evidence="2 3">
    <name type="scientific">Colocasia esculenta</name>
    <name type="common">Wild taro</name>
    <name type="synonym">Arum esculentum</name>
    <dbReference type="NCBI Taxonomy" id="4460"/>
    <lineage>
        <taxon>Eukaryota</taxon>
        <taxon>Viridiplantae</taxon>
        <taxon>Streptophyta</taxon>
        <taxon>Embryophyta</taxon>
        <taxon>Tracheophyta</taxon>
        <taxon>Spermatophyta</taxon>
        <taxon>Magnoliopsida</taxon>
        <taxon>Liliopsida</taxon>
        <taxon>Araceae</taxon>
        <taxon>Aroideae</taxon>
        <taxon>Colocasieae</taxon>
        <taxon>Colocasia</taxon>
    </lineage>
</organism>
<evidence type="ECO:0000256" key="1">
    <source>
        <dbReference type="SAM" id="MobiDB-lite"/>
    </source>
</evidence>
<protein>
    <submittedName>
        <fullName evidence="2">Uncharacterized protein</fullName>
    </submittedName>
</protein>
<evidence type="ECO:0000313" key="2">
    <source>
        <dbReference type="EMBL" id="MQM12498.1"/>
    </source>
</evidence>
<dbReference type="EMBL" id="NMUH01005336">
    <property type="protein sequence ID" value="MQM12498.1"/>
    <property type="molecule type" value="Genomic_DNA"/>
</dbReference>
<keyword evidence="3" id="KW-1185">Reference proteome</keyword>
<dbReference type="PANTHER" id="PTHR45669">
    <property type="entry name" value="GLUTAREDOXIN DOMAIN-CONTAINING CYSTEINE-RICH PROTEIN CG12206-RELATED"/>
    <property type="match status" value="1"/>
</dbReference>